<proteinExistence type="predicted"/>
<accession>A0A212F094</accession>
<evidence type="ECO:0000313" key="2">
    <source>
        <dbReference type="EMBL" id="OWR47175.1"/>
    </source>
</evidence>
<dbReference type="Proteomes" id="UP000007151">
    <property type="component" value="Unassembled WGS sequence"/>
</dbReference>
<organism evidence="2 3">
    <name type="scientific">Danaus plexippus plexippus</name>
    <dbReference type="NCBI Taxonomy" id="278856"/>
    <lineage>
        <taxon>Eukaryota</taxon>
        <taxon>Metazoa</taxon>
        <taxon>Ecdysozoa</taxon>
        <taxon>Arthropoda</taxon>
        <taxon>Hexapoda</taxon>
        <taxon>Insecta</taxon>
        <taxon>Pterygota</taxon>
        <taxon>Neoptera</taxon>
        <taxon>Endopterygota</taxon>
        <taxon>Lepidoptera</taxon>
        <taxon>Glossata</taxon>
        <taxon>Ditrysia</taxon>
        <taxon>Papilionoidea</taxon>
        <taxon>Nymphalidae</taxon>
        <taxon>Danainae</taxon>
        <taxon>Danaini</taxon>
        <taxon>Danaina</taxon>
        <taxon>Danaus</taxon>
        <taxon>Danaus</taxon>
    </lineage>
</organism>
<dbReference type="eggNOG" id="KOG2196">
    <property type="taxonomic scope" value="Eukaryota"/>
</dbReference>
<evidence type="ECO:0000313" key="3">
    <source>
        <dbReference type="Proteomes" id="UP000007151"/>
    </source>
</evidence>
<keyword evidence="3" id="KW-1185">Reference proteome</keyword>
<name>A0A212F094_DANPL</name>
<comment type="caution">
    <text evidence="2">The sequence shown here is derived from an EMBL/GenBank/DDBJ whole genome shotgun (WGS) entry which is preliminary data.</text>
</comment>
<dbReference type="KEGG" id="dpl:KGM_211483"/>
<dbReference type="EMBL" id="AGBW02011129">
    <property type="protein sequence ID" value="OWR47175.1"/>
    <property type="molecule type" value="Genomic_DNA"/>
</dbReference>
<dbReference type="InterPro" id="IPR007758">
    <property type="entry name" value="Nucleoporin_NSP1_C"/>
</dbReference>
<protein>
    <submittedName>
        <fullName evidence="2">Nuclear pore glycoprotein p62</fullName>
    </submittedName>
</protein>
<feature type="domain" description="Nucleoporin NSP1-like C-terminal" evidence="1">
    <location>
        <begin position="20"/>
        <end position="65"/>
    </location>
</feature>
<dbReference type="InParanoid" id="A0A212F094"/>
<dbReference type="STRING" id="278856.A0A212F094"/>
<reference evidence="2 3" key="1">
    <citation type="journal article" date="2011" name="Cell">
        <title>The monarch butterfly genome yields insights into long-distance migration.</title>
        <authorList>
            <person name="Zhan S."/>
            <person name="Merlin C."/>
            <person name="Boore J.L."/>
            <person name="Reppert S.M."/>
        </authorList>
    </citation>
    <scope>NUCLEOTIDE SEQUENCE [LARGE SCALE GENOMIC DNA]</scope>
    <source>
        <strain evidence="2">F-2</strain>
    </source>
</reference>
<evidence type="ECO:0000259" key="1">
    <source>
        <dbReference type="Pfam" id="PF05064"/>
    </source>
</evidence>
<sequence>MYLSVVVLIARSQAPPAAITSINFAELQENINKWSLSLEEQERVFYRQATTLNAWDRLSASNGEKTDSSVPRGVLGLYQYILPLILTSPLYGQQRRCLVLNI</sequence>
<dbReference type="AlphaFoldDB" id="A0A212F094"/>
<dbReference type="Pfam" id="PF05064">
    <property type="entry name" value="Nsp1_C"/>
    <property type="match status" value="1"/>
</dbReference>
<gene>
    <name evidence="2" type="ORF">KGM_211483</name>
</gene>